<keyword evidence="5" id="KW-1185">Reference proteome</keyword>
<dbReference type="NCBIfam" id="TIGR04183">
    <property type="entry name" value="Por_Secre_tail"/>
    <property type="match status" value="1"/>
</dbReference>
<dbReference type="Pfam" id="PF19081">
    <property type="entry name" value="Ig_7"/>
    <property type="match status" value="6"/>
</dbReference>
<dbReference type="InterPro" id="IPR044023">
    <property type="entry name" value="Ig_7"/>
</dbReference>
<proteinExistence type="predicted"/>
<feature type="domain" description="Ig-like" evidence="3">
    <location>
        <begin position="274"/>
        <end position="343"/>
    </location>
</feature>
<feature type="domain" description="Ig-like" evidence="3">
    <location>
        <begin position="348"/>
        <end position="418"/>
    </location>
</feature>
<feature type="non-terminal residue" evidence="4">
    <location>
        <position position="1"/>
    </location>
</feature>
<dbReference type="Proteomes" id="UP000289734">
    <property type="component" value="Unassembled WGS sequence"/>
</dbReference>
<evidence type="ECO:0000259" key="2">
    <source>
        <dbReference type="Pfam" id="PF18962"/>
    </source>
</evidence>
<accession>A0A4V1N4A3</accession>
<dbReference type="RefSeq" id="WP_129464626.1">
    <property type="nucleotide sequence ID" value="NZ_SBKQ01000009.1"/>
</dbReference>
<dbReference type="InterPro" id="IPR026444">
    <property type="entry name" value="Secre_tail"/>
</dbReference>
<dbReference type="OrthoDB" id="1274898at2"/>
<dbReference type="EMBL" id="SBKQ01000009">
    <property type="protein sequence ID" value="RXR31466.1"/>
    <property type="molecule type" value="Genomic_DNA"/>
</dbReference>
<feature type="domain" description="Ig-like" evidence="3">
    <location>
        <begin position="2"/>
        <end position="48"/>
    </location>
</feature>
<feature type="domain" description="Ig-like" evidence="3">
    <location>
        <begin position="201"/>
        <end position="270"/>
    </location>
</feature>
<protein>
    <submittedName>
        <fullName evidence="4">T9SS type A sorting domain-containing protein</fullName>
    </submittedName>
</protein>
<feature type="domain" description="Ig-like" evidence="3">
    <location>
        <begin position="126"/>
        <end position="196"/>
    </location>
</feature>
<feature type="domain" description="Secretion system C-terminal sorting" evidence="2">
    <location>
        <begin position="499"/>
        <end position="567"/>
    </location>
</feature>
<evidence type="ECO:0000259" key="3">
    <source>
        <dbReference type="Pfam" id="PF19081"/>
    </source>
</evidence>
<gene>
    <name evidence="4" type="ORF">EQG68_09395</name>
</gene>
<evidence type="ECO:0000313" key="5">
    <source>
        <dbReference type="Proteomes" id="UP000289734"/>
    </source>
</evidence>
<organism evidence="4 5">
    <name type="scientific">Flavobacterium piscinae</name>
    <dbReference type="NCBI Taxonomy" id="2506424"/>
    <lineage>
        <taxon>Bacteria</taxon>
        <taxon>Pseudomonadati</taxon>
        <taxon>Bacteroidota</taxon>
        <taxon>Flavobacteriia</taxon>
        <taxon>Flavobacteriales</taxon>
        <taxon>Flavobacteriaceae</taxon>
        <taxon>Flavobacterium</taxon>
    </lineage>
</organism>
<dbReference type="Pfam" id="PF18962">
    <property type="entry name" value="Por_Secre_tail"/>
    <property type="match status" value="1"/>
</dbReference>
<comment type="caution">
    <text evidence="4">The sequence shown here is derived from an EMBL/GenBank/DDBJ whole genome shotgun (WGS) entry which is preliminary data.</text>
</comment>
<evidence type="ECO:0000313" key="4">
    <source>
        <dbReference type="EMBL" id="RXR31466.1"/>
    </source>
</evidence>
<evidence type="ECO:0000256" key="1">
    <source>
        <dbReference type="ARBA" id="ARBA00022729"/>
    </source>
</evidence>
<keyword evidence="1" id="KW-0732">Signal</keyword>
<dbReference type="AlphaFoldDB" id="A0A4V1N4A3"/>
<sequence length="570" mass="58424">GTNLSWYASATGGSALASSTALTSGTYFVSQTVNGCESTRTSVAVTVTAVSAPTASAQAFCSNTNPTVADLVASGTNLSWYASATGGSPLASSTALTSGTYFVSQTVNGCESNRTSVAVTVTTASAPTASAQAFCSNANPTVADLVASGTNLSWYASATGGSALTSSTALTSGTYFVSQTVNGCESNRTSVAVTVTSVSDPTASAQAFCSNANPTVADLVASGTNLSWYASATGGSALASSTALTSGTYFVSQTVNGCESNRTSVAVTVTAVSAPTASAQAFCSNANPTVADLVATGTNLSWYASATGGSALASSTVLTSGTYFVSQTVNGCESSRTSVAVTLTTASAPTASAQAFCSNTNPTIADLVASGTNLSWYTSATGGSALTSSTVLTSGTYFVSQTVNGCESNRTSVAVTLNDLDTTITENNGTLTVAQTEADYQWYQCPEILLDGETDQSFTPDLSGDYKVIVSKNGCIEISDCITVNVLDNENFEGLRLNIYPNPTKDYLNIYSNYNEEMSIEVADMFGKNIQNIKSNSSFLKLNMVNYSSGVYVLKIKINDKIIIKKIMKE</sequence>
<feature type="domain" description="Ig-like" evidence="3">
    <location>
        <begin position="52"/>
        <end position="122"/>
    </location>
</feature>
<reference evidence="5" key="1">
    <citation type="submission" date="2019-01" db="EMBL/GenBank/DDBJ databases">
        <title>Cytophagaceae bacterium strain CAR-16.</title>
        <authorList>
            <person name="Chen W.-M."/>
        </authorList>
    </citation>
    <scope>NUCLEOTIDE SEQUENCE [LARGE SCALE GENOMIC DNA]</scope>
    <source>
        <strain evidence="5">ICH-30</strain>
    </source>
</reference>
<name>A0A4V1N4A3_9FLAO</name>